<reference evidence="2" key="1">
    <citation type="submission" date="2022-11" db="UniProtKB">
        <authorList>
            <consortium name="WormBaseParasite"/>
        </authorList>
    </citation>
    <scope>IDENTIFICATION</scope>
</reference>
<name>A0AC34QY93_9BILA</name>
<protein>
    <submittedName>
        <fullName evidence="2">Uncharacterized protein</fullName>
    </submittedName>
</protein>
<accession>A0AC34QY93</accession>
<evidence type="ECO:0000313" key="2">
    <source>
        <dbReference type="WBParaSite" id="JU765_v2.g20462.t1"/>
    </source>
</evidence>
<sequence length="121" mass="13728">MQRTKVLPNYSVENGPVKFGQKMPRGEFTTMDWIQFVVLCLILVILAAILAIMIAVIVKMYGFAKSTDQIFKASSPIVCPDSKVFQLQKGSQNPTNNYCTVNFPTYKHETIYRSFSTILPR</sequence>
<organism evidence="1 2">
    <name type="scientific">Panagrolaimus sp. JU765</name>
    <dbReference type="NCBI Taxonomy" id="591449"/>
    <lineage>
        <taxon>Eukaryota</taxon>
        <taxon>Metazoa</taxon>
        <taxon>Ecdysozoa</taxon>
        <taxon>Nematoda</taxon>
        <taxon>Chromadorea</taxon>
        <taxon>Rhabditida</taxon>
        <taxon>Tylenchina</taxon>
        <taxon>Panagrolaimomorpha</taxon>
        <taxon>Panagrolaimoidea</taxon>
        <taxon>Panagrolaimidae</taxon>
        <taxon>Panagrolaimus</taxon>
    </lineage>
</organism>
<dbReference type="WBParaSite" id="JU765_v2.g20462.t1">
    <property type="protein sequence ID" value="JU765_v2.g20462.t1"/>
    <property type="gene ID" value="JU765_v2.g20462"/>
</dbReference>
<evidence type="ECO:0000313" key="1">
    <source>
        <dbReference type="Proteomes" id="UP000887576"/>
    </source>
</evidence>
<dbReference type="Proteomes" id="UP000887576">
    <property type="component" value="Unplaced"/>
</dbReference>
<proteinExistence type="predicted"/>